<dbReference type="VEuPathDB" id="FungiDB:H257_00936"/>
<dbReference type="AlphaFoldDB" id="W4H5M4"/>
<dbReference type="RefSeq" id="XP_009822178.1">
    <property type="nucleotide sequence ID" value="XM_009823876.1"/>
</dbReference>
<name>W4H5M4_APHAT</name>
<gene>
    <name evidence="1" type="ORF">H257_00936</name>
</gene>
<dbReference type="EMBL" id="KI913115">
    <property type="protein sequence ID" value="ETV87315.1"/>
    <property type="molecule type" value="Genomic_DNA"/>
</dbReference>
<protein>
    <submittedName>
        <fullName evidence="1">Uncharacterized protein</fullName>
    </submittedName>
</protein>
<reference evidence="1" key="1">
    <citation type="submission" date="2013-12" db="EMBL/GenBank/DDBJ databases">
        <title>The Genome Sequence of Aphanomyces astaci APO3.</title>
        <authorList>
            <consortium name="The Broad Institute Genomics Platform"/>
            <person name="Russ C."/>
            <person name="Tyler B."/>
            <person name="van West P."/>
            <person name="Dieguez-Uribeondo J."/>
            <person name="Young S.K."/>
            <person name="Zeng Q."/>
            <person name="Gargeya S."/>
            <person name="Fitzgerald M."/>
            <person name="Abouelleil A."/>
            <person name="Alvarado L."/>
            <person name="Chapman S.B."/>
            <person name="Gainer-Dewar J."/>
            <person name="Goldberg J."/>
            <person name="Griggs A."/>
            <person name="Gujja S."/>
            <person name="Hansen M."/>
            <person name="Howarth C."/>
            <person name="Imamovic A."/>
            <person name="Ireland A."/>
            <person name="Larimer J."/>
            <person name="McCowan C."/>
            <person name="Murphy C."/>
            <person name="Pearson M."/>
            <person name="Poon T.W."/>
            <person name="Priest M."/>
            <person name="Roberts A."/>
            <person name="Saif S."/>
            <person name="Shea T."/>
            <person name="Sykes S."/>
            <person name="Wortman J."/>
            <person name="Nusbaum C."/>
            <person name="Birren B."/>
        </authorList>
    </citation>
    <scope>NUCLEOTIDE SEQUENCE [LARGE SCALE GENOMIC DNA]</scope>
    <source>
        <strain evidence="1">APO3</strain>
    </source>
</reference>
<accession>W4H5M4</accession>
<sequence length="201" mass="20090">MPPPALSAPFQCAASLPALLRPFCVSPRPFVAGCLPFVVLKTTVSLVGQFDGSGLGRQLRSLGVAYRAMTTVAAGAAAATVAGDLGGSWHRRAVEAAEGRAAGGDDCHILFDGNPVAERVGVMGRSSQGAAFAGIVVLGTPPVEGVGGTVVVLEVVARTGAVEHTVAARCTALEGVLYCTQHTGAPDRGRSSGLAGAGLLS</sequence>
<dbReference type="GeneID" id="20802932"/>
<proteinExistence type="predicted"/>
<evidence type="ECO:0000313" key="1">
    <source>
        <dbReference type="EMBL" id="ETV87315.1"/>
    </source>
</evidence>
<organism evidence="1">
    <name type="scientific">Aphanomyces astaci</name>
    <name type="common">Crayfish plague agent</name>
    <dbReference type="NCBI Taxonomy" id="112090"/>
    <lineage>
        <taxon>Eukaryota</taxon>
        <taxon>Sar</taxon>
        <taxon>Stramenopiles</taxon>
        <taxon>Oomycota</taxon>
        <taxon>Saprolegniomycetes</taxon>
        <taxon>Saprolegniales</taxon>
        <taxon>Verrucalvaceae</taxon>
        <taxon>Aphanomyces</taxon>
    </lineage>
</organism>